<evidence type="ECO:0000259" key="11">
    <source>
        <dbReference type="Pfam" id="PF00593"/>
    </source>
</evidence>
<dbReference type="PROSITE" id="PS52016">
    <property type="entry name" value="TONB_DEPENDENT_REC_3"/>
    <property type="match status" value="1"/>
</dbReference>
<evidence type="ECO:0000256" key="1">
    <source>
        <dbReference type="ARBA" id="ARBA00004571"/>
    </source>
</evidence>
<evidence type="ECO:0000256" key="8">
    <source>
        <dbReference type="PROSITE-ProRule" id="PRU01360"/>
    </source>
</evidence>
<accession>A0A161XX58</accession>
<dbReference type="GO" id="GO:0009279">
    <property type="term" value="C:cell outer membrane"/>
    <property type="evidence" value="ECO:0007669"/>
    <property type="project" value="UniProtKB-SubCell"/>
</dbReference>
<dbReference type="Proteomes" id="UP000076643">
    <property type="component" value="Unassembled WGS sequence"/>
</dbReference>
<dbReference type="Pfam" id="PF07715">
    <property type="entry name" value="Plug"/>
    <property type="match status" value="1"/>
</dbReference>
<dbReference type="InterPro" id="IPR039426">
    <property type="entry name" value="TonB-dep_rcpt-like"/>
</dbReference>
<name>A0A161XX58_9GAMM</name>
<evidence type="ECO:0000256" key="3">
    <source>
        <dbReference type="ARBA" id="ARBA00022452"/>
    </source>
</evidence>
<feature type="signal peptide" evidence="10">
    <location>
        <begin position="1"/>
        <end position="21"/>
    </location>
</feature>
<evidence type="ECO:0000256" key="5">
    <source>
        <dbReference type="ARBA" id="ARBA00023077"/>
    </source>
</evidence>
<keyword evidence="14" id="KW-1185">Reference proteome</keyword>
<dbReference type="RefSeq" id="WP_063365311.1">
    <property type="nucleotide sequence ID" value="NZ_AQHB01000046.1"/>
</dbReference>
<dbReference type="InterPro" id="IPR012910">
    <property type="entry name" value="Plug_dom"/>
</dbReference>
<keyword evidence="7 8" id="KW-0998">Cell outer membrane</keyword>
<evidence type="ECO:0008006" key="15">
    <source>
        <dbReference type="Google" id="ProtNLM"/>
    </source>
</evidence>
<evidence type="ECO:0000313" key="14">
    <source>
        <dbReference type="Proteomes" id="UP000076643"/>
    </source>
</evidence>
<dbReference type="NCBIfam" id="TIGR01782">
    <property type="entry name" value="TonB-Xanth-Caul"/>
    <property type="match status" value="1"/>
</dbReference>
<sequence length="934" mass="104263">MSKLTQIAAAIVLASSASVYASSGKLVGVVEDPQSSLPGAIVRVKGSDVSTVTNYRGEFALSKLASGRYTLFVSYIGYGDVEIEVEVTDGKVVTLKPIVLNNSQTIEEVVSVGQIFRGEMAAANTQKNALSIKSVIAADGIGKLPDRNAAEAVQRIPGVSIERDQGEGRFVAVRGLPAQWSSTSLNGNRLPTAEEETTSRATAFDFFPSELIEFVEVSKAITPDMEGDAIGGNVNFITKKGADEFILKTNLGVGQNELADGNNYSANVIYGDRVLNDKLGFIINATAWKRDWATDNFETRRRGKEEDYGIYRLELRDYTGTRETYGLNGSVEYDLDNGSISASALYGTLVDDETHYKHRLRFDKSRIELQHIRDELITEMTGYEFRGEHDFGIDKTLNWQIASYENEFRYGNKPNTQDHSYFVMRFDQQVNYSGLKEASNGKSYAYNVVDGGQDPWNGIGTYLPENFSMDPSQSQLSWVNLYKVFVNEKDRAVVNVDLDWQIDNALAVKFGAKYRDKQRQASFSDEFYSWGETSGDTPTLDSFTLSDQPGRNDYLSELPVNYQGIFAPVASTEDAMQFWNNNRAKFELDEGESALVQNGGALGRNFTVNETHASFYGMGIYQLNEDVEIVAGIRATHTDTEVLGFTYLEDSNSLVANNHTKDYWAILPSFHLTYRASEDTNYRFALTRTFARPDFGDLTAGGTFLEQEQKLETGNPDLNPTFSINLDLMVEHYFERVGLLSAGVFYKDIKDPIYWSTQKDTYRGVDGISITRPENGDGAKVAGVEIAFNRDLAFISPQLENFGVMSNATFMDSEMTGLNRGDNPAIPGQADELYNFTLYYDDTQFAARFSVNHKGAYIDEHGSEENASQEDIFYGANTTVDFTTSYQLNEHALVYLELNNLTDEPLEYYQGNKGRPVQVEYYGIRGMVGLNYQF</sequence>
<dbReference type="InterPro" id="IPR037066">
    <property type="entry name" value="Plug_dom_sf"/>
</dbReference>
<dbReference type="PANTHER" id="PTHR40980">
    <property type="entry name" value="PLUG DOMAIN-CONTAINING PROTEIN"/>
    <property type="match status" value="1"/>
</dbReference>
<comment type="similarity">
    <text evidence="8 9">Belongs to the TonB-dependent receptor family.</text>
</comment>
<evidence type="ECO:0000256" key="2">
    <source>
        <dbReference type="ARBA" id="ARBA00022448"/>
    </source>
</evidence>
<evidence type="ECO:0000256" key="9">
    <source>
        <dbReference type="RuleBase" id="RU003357"/>
    </source>
</evidence>
<dbReference type="InterPro" id="IPR036942">
    <property type="entry name" value="Beta-barrel_TonB_sf"/>
</dbReference>
<keyword evidence="6 8" id="KW-0472">Membrane</keyword>
<dbReference type="InterPro" id="IPR008969">
    <property type="entry name" value="CarboxyPept-like_regulatory"/>
</dbReference>
<dbReference type="Pfam" id="PF00593">
    <property type="entry name" value="TonB_dep_Rec_b-barrel"/>
    <property type="match status" value="1"/>
</dbReference>
<evidence type="ECO:0000313" key="13">
    <source>
        <dbReference type="EMBL" id="KZN38088.1"/>
    </source>
</evidence>
<keyword evidence="4 8" id="KW-0812">Transmembrane</keyword>
<evidence type="ECO:0000256" key="6">
    <source>
        <dbReference type="ARBA" id="ARBA00023136"/>
    </source>
</evidence>
<proteinExistence type="inferred from homology"/>
<keyword evidence="10" id="KW-0732">Signal</keyword>
<comment type="subcellular location">
    <subcellularLocation>
        <location evidence="1 8">Cell outer membrane</location>
        <topology evidence="1 8">Multi-pass membrane protein</topology>
    </subcellularLocation>
</comment>
<feature type="domain" description="TonB-dependent receptor-like beta-barrel" evidence="11">
    <location>
        <begin position="453"/>
        <end position="901"/>
    </location>
</feature>
<dbReference type="Gene3D" id="2.170.130.10">
    <property type="entry name" value="TonB-dependent receptor, plug domain"/>
    <property type="match status" value="1"/>
</dbReference>
<dbReference type="PANTHER" id="PTHR40980:SF4">
    <property type="entry name" value="TONB-DEPENDENT RECEPTOR-LIKE BETA-BARREL DOMAIN-CONTAINING PROTEIN"/>
    <property type="match status" value="1"/>
</dbReference>
<organism evidence="13 14">
    <name type="scientific">Pseudoalteromonas luteoviolacea DSM 6061</name>
    <dbReference type="NCBI Taxonomy" id="1365250"/>
    <lineage>
        <taxon>Bacteria</taxon>
        <taxon>Pseudomonadati</taxon>
        <taxon>Pseudomonadota</taxon>
        <taxon>Gammaproteobacteria</taxon>
        <taxon>Alteromonadales</taxon>
        <taxon>Pseudoalteromonadaceae</taxon>
        <taxon>Pseudoalteromonas</taxon>
    </lineage>
</organism>
<comment type="caution">
    <text evidence="13">The sequence shown here is derived from an EMBL/GenBank/DDBJ whole genome shotgun (WGS) entry which is preliminary data.</text>
</comment>
<keyword evidence="2 8" id="KW-0813">Transport</keyword>
<keyword evidence="5 9" id="KW-0798">TonB box</keyword>
<keyword evidence="3 8" id="KW-1134">Transmembrane beta strand</keyword>
<dbReference type="InterPro" id="IPR000531">
    <property type="entry name" value="Beta-barrel_TonB"/>
</dbReference>
<evidence type="ECO:0000256" key="10">
    <source>
        <dbReference type="SAM" id="SignalP"/>
    </source>
</evidence>
<dbReference type="PATRIC" id="fig|1365250.3.peg.2390"/>
<dbReference type="Gene3D" id="2.60.40.1120">
    <property type="entry name" value="Carboxypeptidase-like, regulatory domain"/>
    <property type="match status" value="1"/>
</dbReference>
<dbReference type="Gene3D" id="2.40.170.20">
    <property type="entry name" value="TonB-dependent receptor, beta-barrel domain"/>
    <property type="match status" value="1"/>
</dbReference>
<feature type="domain" description="TonB-dependent receptor plug" evidence="12">
    <location>
        <begin position="128"/>
        <end position="232"/>
    </location>
</feature>
<dbReference type="EMBL" id="AUYB01000102">
    <property type="protein sequence ID" value="KZN38088.1"/>
    <property type="molecule type" value="Genomic_DNA"/>
</dbReference>
<evidence type="ECO:0000256" key="4">
    <source>
        <dbReference type="ARBA" id="ARBA00022692"/>
    </source>
</evidence>
<dbReference type="Pfam" id="PF13715">
    <property type="entry name" value="CarbopepD_reg_2"/>
    <property type="match status" value="1"/>
</dbReference>
<reference evidence="13 14" key="1">
    <citation type="submission" date="2013-07" db="EMBL/GenBank/DDBJ databases">
        <title>Comparative Genomic and Metabolomic Analysis of Twelve Strains of Pseudoalteromonas luteoviolacea.</title>
        <authorList>
            <person name="Vynne N.G."/>
            <person name="Mansson M."/>
            <person name="Gram L."/>
        </authorList>
    </citation>
    <scope>NUCLEOTIDE SEQUENCE [LARGE SCALE GENOMIC DNA]</scope>
    <source>
        <strain evidence="13 14">DSM 6061</strain>
    </source>
</reference>
<dbReference type="AlphaFoldDB" id="A0A161XX58"/>
<dbReference type="CDD" id="cd01347">
    <property type="entry name" value="ligand_gated_channel"/>
    <property type="match status" value="1"/>
</dbReference>
<dbReference type="InterPro" id="IPR010104">
    <property type="entry name" value="TonB_rcpt_bac"/>
</dbReference>
<evidence type="ECO:0000259" key="12">
    <source>
        <dbReference type="Pfam" id="PF07715"/>
    </source>
</evidence>
<feature type="chain" id="PRO_5007829329" description="TonB-dependent receptor" evidence="10">
    <location>
        <begin position="22"/>
        <end position="934"/>
    </location>
</feature>
<dbReference type="SUPFAM" id="SSF56935">
    <property type="entry name" value="Porins"/>
    <property type="match status" value="1"/>
</dbReference>
<gene>
    <name evidence="13" type="ORF">N475_15785</name>
</gene>
<dbReference type="SUPFAM" id="SSF49464">
    <property type="entry name" value="Carboxypeptidase regulatory domain-like"/>
    <property type="match status" value="1"/>
</dbReference>
<evidence type="ECO:0000256" key="7">
    <source>
        <dbReference type="ARBA" id="ARBA00023237"/>
    </source>
</evidence>
<protein>
    <recommendedName>
        <fullName evidence="15">TonB-dependent receptor</fullName>
    </recommendedName>
</protein>